<evidence type="ECO:0000313" key="3">
    <source>
        <dbReference type="EMBL" id="GAI78115.1"/>
    </source>
</evidence>
<dbReference type="SUPFAM" id="SSF46689">
    <property type="entry name" value="Homeodomain-like"/>
    <property type="match status" value="1"/>
</dbReference>
<dbReference type="AlphaFoldDB" id="X1SRZ3"/>
<comment type="caution">
    <text evidence="3">The sequence shown here is derived from an EMBL/GenBank/DDBJ whole genome shotgun (WGS) entry which is preliminary data.</text>
</comment>
<protein>
    <recommendedName>
        <fullName evidence="2">DNA binding HTH domain-containing protein</fullName>
    </recommendedName>
</protein>
<gene>
    <name evidence="3" type="ORF">S12H4_16397</name>
</gene>
<sequence>GKLDVADIPPEIAQRRQLAPGAQTSAGLAGISGFPQGGGPTLNEIEKQAITDTLAKTKGNREKAAKILGIGERTLYRKIKEYNL</sequence>
<dbReference type="GO" id="GO:0043565">
    <property type="term" value="F:sequence-specific DNA binding"/>
    <property type="evidence" value="ECO:0007669"/>
    <property type="project" value="InterPro"/>
</dbReference>
<name>X1SRZ3_9ZZZZ</name>
<dbReference type="EMBL" id="BARW01007926">
    <property type="protein sequence ID" value="GAI78115.1"/>
    <property type="molecule type" value="Genomic_DNA"/>
</dbReference>
<dbReference type="Gene3D" id="1.10.10.60">
    <property type="entry name" value="Homeodomain-like"/>
    <property type="match status" value="1"/>
</dbReference>
<evidence type="ECO:0000259" key="2">
    <source>
        <dbReference type="Pfam" id="PF02954"/>
    </source>
</evidence>
<organism evidence="3">
    <name type="scientific">marine sediment metagenome</name>
    <dbReference type="NCBI Taxonomy" id="412755"/>
    <lineage>
        <taxon>unclassified sequences</taxon>
        <taxon>metagenomes</taxon>
        <taxon>ecological metagenomes</taxon>
    </lineage>
</organism>
<accession>X1SRZ3</accession>
<dbReference type="Pfam" id="PF02954">
    <property type="entry name" value="HTH_8"/>
    <property type="match status" value="1"/>
</dbReference>
<feature type="region of interest" description="Disordered" evidence="1">
    <location>
        <begin position="1"/>
        <end position="42"/>
    </location>
</feature>
<reference evidence="3" key="1">
    <citation type="journal article" date="2014" name="Front. Microbiol.">
        <title>High frequency of phylogenetically diverse reductive dehalogenase-homologous genes in deep subseafloor sedimentary metagenomes.</title>
        <authorList>
            <person name="Kawai M."/>
            <person name="Futagami T."/>
            <person name="Toyoda A."/>
            <person name="Takaki Y."/>
            <person name="Nishi S."/>
            <person name="Hori S."/>
            <person name="Arai W."/>
            <person name="Tsubouchi T."/>
            <person name="Morono Y."/>
            <person name="Uchiyama I."/>
            <person name="Ito T."/>
            <person name="Fujiyama A."/>
            <person name="Inagaki F."/>
            <person name="Takami H."/>
        </authorList>
    </citation>
    <scope>NUCLEOTIDE SEQUENCE</scope>
    <source>
        <strain evidence="3">Expedition CK06-06</strain>
    </source>
</reference>
<feature type="non-terminal residue" evidence="3">
    <location>
        <position position="1"/>
    </location>
</feature>
<evidence type="ECO:0000256" key="1">
    <source>
        <dbReference type="SAM" id="MobiDB-lite"/>
    </source>
</evidence>
<proteinExistence type="predicted"/>
<dbReference type="PRINTS" id="PR01590">
    <property type="entry name" value="HTHFIS"/>
</dbReference>
<feature type="domain" description="DNA binding HTH" evidence="2">
    <location>
        <begin position="41"/>
        <end position="82"/>
    </location>
</feature>
<dbReference type="InterPro" id="IPR009057">
    <property type="entry name" value="Homeodomain-like_sf"/>
</dbReference>
<dbReference type="InterPro" id="IPR002197">
    <property type="entry name" value="HTH_Fis"/>
</dbReference>